<proteinExistence type="predicted"/>
<dbReference type="PANTHER" id="PTHR35213:SF3">
    <property type="entry name" value="MYB-LIKE DOMAIN-CONTAINING PROTEIN"/>
    <property type="match status" value="1"/>
</dbReference>
<accession>A0AAD2CQI8</accession>
<feature type="region of interest" description="Disordered" evidence="1">
    <location>
        <begin position="631"/>
        <end position="687"/>
    </location>
</feature>
<dbReference type="Proteomes" id="UP001295423">
    <property type="component" value="Unassembled WGS sequence"/>
</dbReference>
<evidence type="ECO:0008006" key="4">
    <source>
        <dbReference type="Google" id="ProtNLM"/>
    </source>
</evidence>
<dbReference type="PANTHER" id="PTHR35213">
    <property type="entry name" value="RING-TYPE DOMAIN-CONTAINING PROTEIN-RELATED"/>
    <property type="match status" value="1"/>
</dbReference>
<feature type="region of interest" description="Disordered" evidence="1">
    <location>
        <begin position="94"/>
        <end position="136"/>
    </location>
</feature>
<reference evidence="2" key="1">
    <citation type="submission" date="2023-08" db="EMBL/GenBank/DDBJ databases">
        <authorList>
            <person name="Audoor S."/>
            <person name="Bilcke G."/>
        </authorList>
    </citation>
    <scope>NUCLEOTIDE SEQUENCE</scope>
</reference>
<organism evidence="2 3">
    <name type="scientific">Cylindrotheca closterium</name>
    <dbReference type="NCBI Taxonomy" id="2856"/>
    <lineage>
        <taxon>Eukaryota</taxon>
        <taxon>Sar</taxon>
        <taxon>Stramenopiles</taxon>
        <taxon>Ochrophyta</taxon>
        <taxon>Bacillariophyta</taxon>
        <taxon>Bacillariophyceae</taxon>
        <taxon>Bacillariophycidae</taxon>
        <taxon>Bacillariales</taxon>
        <taxon>Bacillariaceae</taxon>
        <taxon>Cylindrotheca</taxon>
    </lineage>
</organism>
<protein>
    <recommendedName>
        <fullName evidence="4">RING-type domain-containing protein</fullName>
    </recommendedName>
</protein>
<feature type="compositionally biased region" description="Basic and acidic residues" evidence="1">
    <location>
        <begin position="124"/>
        <end position="136"/>
    </location>
</feature>
<name>A0AAD2CQI8_9STRA</name>
<dbReference type="AlphaFoldDB" id="A0AAD2CQI8"/>
<evidence type="ECO:0000256" key="1">
    <source>
        <dbReference type="SAM" id="MobiDB-lite"/>
    </source>
</evidence>
<evidence type="ECO:0000313" key="3">
    <source>
        <dbReference type="Proteomes" id="UP001295423"/>
    </source>
</evidence>
<feature type="compositionally biased region" description="Low complexity" evidence="1">
    <location>
        <begin position="635"/>
        <end position="687"/>
    </location>
</feature>
<evidence type="ECO:0000313" key="2">
    <source>
        <dbReference type="EMBL" id="CAJ1942840.1"/>
    </source>
</evidence>
<sequence length="781" mass="87409">MVNFPNSGVSSAFMSPGGGIIQQHQHQHQHSEIHCKQCGMPGCDLQVLDCGCFLHARCTPISPHQQLTICPPCGSRVRSLMLIPMNFNEIDEAQAQAAATSPSSKRGKKRKNATIARLNPSNSRVDEPGDGSELRTGRWTSEETMYCDKMIEKFEAGHLPIADGVKLNDFLAGMLKSKQSRLTKKMKNARLSAKTYKRSIGYIGNIEEAKEVSQLERLFFESIHCNMERAEIRFHMQKEWRELFSSFCVSMGQKLDADAWLSSVEEMDKRVSQAKDAARMARRKLLMGYALSQDASNREHGVFIENNVANDRNNEMLPSHASSNNLNGMLPKEKKPRPDHCATSLRDFSSPFVGRVVQYLHRHKLPFEYVDAWVPSFVPSSDSPDAEQKCRLCFAGFASCDVEIPEDGGTPVPISSQHHFDLLSFGEYSAKFSFDVGCGLPGRVYQSSVCSWEQGVANAPSQQFERCGGAHQWGIKTVLGIPISSPNVGRIVVVLYSRHDRLRDPEMARRITEEFTKLKPTPKWKLVVDLGEVADAPKTANLADMRVSELLNLLEQFAPSDDSPYAMYMTGFSMLRLLLVKQVKTPQESEFISTMLESYSSYKSSGRRNQEIACLVARDFMVVYQSSGGVGVPDQQQQQQQQQMKSNSQQIMNVQSMQQQFSAQPLQSQAMQQQQHQQQQHQQQQQHANDLLQLNTMAPVTSTNLGLNQSALGGSQNSFMQGGGPTQFQLNRLVQSQALLASGQNMQQNNSLQLQNLHHPGIEQMNPIMMGTAFHPPHQHL</sequence>
<gene>
    <name evidence="2" type="ORF">CYCCA115_LOCUS8147</name>
</gene>
<comment type="caution">
    <text evidence="2">The sequence shown here is derived from an EMBL/GenBank/DDBJ whole genome shotgun (WGS) entry which is preliminary data.</text>
</comment>
<dbReference type="EMBL" id="CAKOGP040001112">
    <property type="protein sequence ID" value="CAJ1942840.1"/>
    <property type="molecule type" value="Genomic_DNA"/>
</dbReference>
<keyword evidence="3" id="KW-1185">Reference proteome</keyword>